<dbReference type="InterPro" id="IPR012334">
    <property type="entry name" value="Pectin_lyas_fold"/>
</dbReference>
<dbReference type="KEGG" id="sca:SCA_0516"/>
<organism evidence="3 4">
    <name type="scientific">Staphylococcus carnosus (strain TM300)</name>
    <dbReference type="NCBI Taxonomy" id="396513"/>
    <lineage>
        <taxon>Bacteria</taxon>
        <taxon>Bacillati</taxon>
        <taxon>Bacillota</taxon>
        <taxon>Bacilli</taxon>
        <taxon>Bacillales</taxon>
        <taxon>Staphylococcaceae</taxon>
        <taxon>Staphylococcus</taxon>
    </lineage>
</organism>
<sequence>MTIFKNKDVQANINNKSVDLGNIGANFYTEDDNTSSIRIYINWNGQPVNLNTIDMKPRLDLFLQDKSIFLNEPVDVVLPESGLIQYIIPTKIIKHIGKVDAKLFLESKERSVHVANFNFNILDSGIEGAVEKEISVNLVEDTVRRIIEENPDDFKGQDADPNDVKDLLIPYTENRVSEEFEKLSSAKQVDSEVINARDNFNSLNERLNNSDVKLNNTQRVINIVARGAIGDGTTDNYQIIQDAIKEAEIDGSTIFIPSGTFYISKNLETKHMTSYNYRFGIKIYGNGKDSILTRKSGKIPADYTSKEKLPHQAALSLYGSNNIIEDISINDCQVGIYIGQDPSTTEPSSASMNRIKNIWMEYVGTGLQFTHGAGNHYNIFDNFHIIHAQICVDLGVGYFMNKFNNNRNTFNNFRVARTWIGFLLRETDGNFFNNIYAETLQGDGAIGNAPSFLPSELNGKKTFIVALDGQYNTFNNYGAEAVEWYIYSVGFRNSFVNGMTKDDSVATSKVMFPNPSRQPLNYIANSTMIAGLVYQPQAGIFYEGSNGIGIQAPYRLFDINYHRQNKSLAQLSSNITGLTSLSSSKAHRVGRKVDWSVYARFIAKFDENTNQLVKEPIKINLPFTETPETLYTNALTTNLTKPFLIFVGNSNGATEVAQARISTAAEAKDFGTYHLVVNAPATGWRTDANVNYLSFDISWNV</sequence>
<dbReference type="InterPro" id="IPR024535">
    <property type="entry name" value="RHGA/B-epi-like_pectate_lyase"/>
</dbReference>
<dbReference type="Gene3D" id="2.60.40.3350">
    <property type="match status" value="1"/>
</dbReference>
<evidence type="ECO:0000313" key="3">
    <source>
        <dbReference type="EMBL" id="CAL27430.1"/>
    </source>
</evidence>
<evidence type="ECO:0000259" key="1">
    <source>
        <dbReference type="Pfam" id="PF10651"/>
    </source>
</evidence>
<dbReference type="EMBL" id="AM295250">
    <property type="protein sequence ID" value="CAL27430.1"/>
    <property type="molecule type" value="Genomic_DNA"/>
</dbReference>
<dbReference type="GeneID" id="93795454"/>
<dbReference type="InterPro" id="IPR011050">
    <property type="entry name" value="Pectin_lyase_fold/virulence"/>
</dbReference>
<protein>
    <recommendedName>
        <fullName evidence="5">Pectate lyase superfamily protein domain-containing protein</fullName>
    </recommendedName>
</protein>
<dbReference type="Gene3D" id="2.160.20.10">
    <property type="entry name" value="Single-stranded right-handed beta-helix, Pectin lyase-like"/>
    <property type="match status" value="1"/>
</dbReference>
<evidence type="ECO:0000259" key="2">
    <source>
        <dbReference type="Pfam" id="PF12708"/>
    </source>
</evidence>
<dbReference type="AlphaFoldDB" id="B9DIZ1"/>
<accession>B9DIZ1</accession>
<dbReference type="Pfam" id="PF12708">
    <property type="entry name" value="Pect-lyase_RHGA_epim"/>
    <property type="match status" value="1"/>
</dbReference>
<dbReference type="Proteomes" id="UP000000444">
    <property type="component" value="Chromosome"/>
</dbReference>
<dbReference type="SUPFAM" id="SSF51126">
    <property type="entry name" value="Pectin lyase-like"/>
    <property type="match status" value="1"/>
</dbReference>
<reference evidence="3 4" key="1">
    <citation type="journal article" date="2009" name="Appl. Environ. Microbiol.">
        <title>Genome analysis of the meat starter culture bacterium Staphylococcus carnosus TM300.</title>
        <authorList>
            <person name="Rosenstein R."/>
            <person name="Nerz C."/>
            <person name="Biswas L."/>
            <person name="Resch A."/>
            <person name="Raddatz G."/>
            <person name="Schuster S.C."/>
            <person name="Goetz F."/>
        </authorList>
    </citation>
    <scope>NUCLEOTIDE SEQUENCE [LARGE SCALE GENOMIC DNA]</scope>
    <source>
        <strain evidence="3 4">TM300</strain>
    </source>
</reference>
<name>B9DIZ1_STACT</name>
<feature type="domain" description="BppU N-terminal" evidence="1">
    <location>
        <begin position="5"/>
        <end position="144"/>
    </location>
</feature>
<gene>
    <name evidence="3" type="ordered locus">Sca_0516</name>
</gene>
<evidence type="ECO:0000313" key="4">
    <source>
        <dbReference type="Proteomes" id="UP000000444"/>
    </source>
</evidence>
<dbReference type="OrthoDB" id="2414619at2"/>
<keyword evidence="4" id="KW-1185">Reference proteome</keyword>
<evidence type="ECO:0008006" key="5">
    <source>
        <dbReference type="Google" id="ProtNLM"/>
    </source>
</evidence>
<dbReference type="InterPro" id="IPR018913">
    <property type="entry name" value="BppU_N"/>
</dbReference>
<dbReference type="eggNOG" id="COG3266">
    <property type="taxonomic scope" value="Bacteria"/>
</dbReference>
<dbReference type="HOGENOM" id="CLU_393236_0_0_9"/>
<dbReference type="RefSeq" id="WP_015899774.1">
    <property type="nucleotide sequence ID" value="NC_012121.1"/>
</dbReference>
<dbReference type="Pfam" id="PF10651">
    <property type="entry name" value="BppU_N"/>
    <property type="match status" value="1"/>
</dbReference>
<proteinExistence type="predicted"/>
<feature type="domain" description="Rhamnogalacturonase A/B/Epimerase-like pectate lyase" evidence="2">
    <location>
        <begin position="221"/>
        <end position="416"/>
    </location>
</feature>